<protein>
    <submittedName>
        <fullName evidence="1">Uncharacterized protein</fullName>
    </submittedName>
</protein>
<comment type="caution">
    <text evidence="1">The sequence shown here is derived from an EMBL/GenBank/DDBJ whole genome shotgun (WGS) entry which is preliminary data.</text>
</comment>
<name>A0ABR2FLY1_9ROSI</name>
<accession>A0ABR2FLY1</accession>
<reference evidence="1 2" key="1">
    <citation type="journal article" date="2024" name="G3 (Bethesda)">
        <title>Genome assembly of Hibiscus sabdariffa L. provides insights into metabolisms of medicinal natural products.</title>
        <authorList>
            <person name="Kim T."/>
        </authorList>
    </citation>
    <scope>NUCLEOTIDE SEQUENCE [LARGE SCALE GENOMIC DNA]</scope>
    <source>
        <strain evidence="1">TK-2024</strain>
        <tissue evidence="1">Old leaves</tissue>
    </source>
</reference>
<sequence>MVLYLTVKGGSYAYNMQFEITYLPLDCLESTNKIGLLELLQYGQQWSCQEQEEANLHLRCESMSEEEEDAKILRSNDTLGHLLANSLKGGSRLLRYDLPCSSYKNYSRFIPIRCSEIMYNNLNRTSPGWAYLHP</sequence>
<organism evidence="1 2">
    <name type="scientific">Hibiscus sabdariffa</name>
    <name type="common">roselle</name>
    <dbReference type="NCBI Taxonomy" id="183260"/>
    <lineage>
        <taxon>Eukaryota</taxon>
        <taxon>Viridiplantae</taxon>
        <taxon>Streptophyta</taxon>
        <taxon>Embryophyta</taxon>
        <taxon>Tracheophyta</taxon>
        <taxon>Spermatophyta</taxon>
        <taxon>Magnoliopsida</taxon>
        <taxon>eudicotyledons</taxon>
        <taxon>Gunneridae</taxon>
        <taxon>Pentapetalae</taxon>
        <taxon>rosids</taxon>
        <taxon>malvids</taxon>
        <taxon>Malvales</taxon>
        <taxon>Malvaceae</taxon>
        <taxon>Malvoideae</taxon>
        <taxon>Hibiscus</taxon>
    </lineage>
</organism>
<gene>
    <name evidence="1" type="ORF">V6N12_072166</name>
</gene>
<keyword evidence="2" id="KW-1185">Reference proteome</keyword>
<dbReference type="Proteomes" id="UP001472677">
    <property type="component" value="Unassembled WGS sequence"/>
</dbReference>
<dbReference type="EMBL" id="JBBPBM010000006">
    <property type="protein sequence ID" value="KAK8581966.1"/>
    <property type="molecule type" value="Genomic_DNA"/>
</dbReference>
<proteinExistence type="predicted"/>
<evidence type="ECO:0000313" key="2">
    <source>
        <dbReference type="Proteomes" id="UP001472677"/>
    </source>
</evidence>
<evidence type="ECO:0000313" key="1">
    <source>
        <dbReference type="EMBL" id="KAK8581966.1"/>
    </source>
</evidence>